<protein>
    <submittedName>
        <fullName evidence="2">Uncharacterized protein</fullName>
    </submittedName>
</protein>
<keyword evidence="3" id="KW-1185">Reference proteome</keyword>
<organism evidence="2 3">
    <name type="scientific">Maribrevibacterium harenarium</name>
    <dbReference type="NCBI Taxonomy" id="2589817"/>
    <lineage>
        <taxon>Bacteria</taxon>
        <taxon>Pseudomonadati</taxon>
        <taxon>Pseudomonadota</taxon>
        <taxon>Gammaproteobacteria</taxon>
        <taxon>Oceanospirillales</taxon>
        <taxon>Oceanospirillaceae</taxon>
        <taxon>Maribrevibacterium</taxon>
    </lineage>
</organism>
<sequence length="195" mass="21575">MKFVLFGLIFGLSAVVQGQTVEVRPVDVIYGDEVYRGDHQVVLSSPDAVAIIPAEKAKPQKQLNVIVSADRTKASRLDEMELALREQQIYDEVNRRTEEAPFTVLFTGHIPEEIQQRRLSMMPEVGIFGDQADKLEQDQAILHPPEEQKADVGDFSVIEPGNRVMGTAPEDEEVAPEASAPPLSDEQKLEQLIGG</sequence>
<accession>A0A501WKS9</accession>
<proteinExistence type="predicted"/>
<feature type="region of interest" description="Disordered" evidence="1">
    <location>
        <begin position="146"/>
        <end position="195"/>
    </location>
</feature>
<gene>
    <name evidence="2" type="ORF">FJM67_12975</name>
</gene>
<evidence type="ECO:0000256" key="1">
    <source>
        <dbReference type="SAM" id="MobiDB-lite"/>
    </source>
</evidence>
<comment type="caution">
    <text evidence="2">The sequence shown here is derived from an EMBL/GenBank/DDBJ whole genome shotgun (WGS) entry which is preliminary data.</text>
</comment>
<dbReference type="EMBL" id="VFRR01000029">
    <property type="protein sequence ID" value="TPE48744.1"/>
    <property type="molecule type" value="Genomic_DNA"/>
</dbReference>
<reference evidence="2 3" key="1">
    <citation type="submission" date="2019-06" db="EMBL/GenBank/DDBJ databases">
        <title>A novel bacterium of genus Marinomonas, isolated from coastal sand.</title>
        <authorList>
            <person name="Huang H."/>
            <person name="Mo K."/>
            <person name="Hu Y."/>
        </authorList>
    </citation>
    <scope>NUCLEOTIDE SEQUENCE [LARGE SCALE GENOMIC DNA]</scope>
    <source>
        <strain evidence="2 3">HB171799</strain>
    </source>
</reference>
<evidence type="ECO:0000313" key="3">
    <source>
        <dbReference type="Proteomes" id="UP000315901"/>
    </source>
</evidence>
<dbReference type="OrthoDB" id="6103581at2"/>
<dbReference type="RefSeq" id="WP_140589929.1">
    <property type="nucleotide sequence ID" value="NZ_VFRR01000029.1"/>
</dbReference>
<evidence type="ECO:0000313" key="2">
    <source>
        <dbReference type="EMBL" id="TPE48744.1"/>
    </source>
</evidence>
<dbReference type="AlphaFoldDB" id="A0A501WKS9"/>
<name>A0A501WKS9_9GAMM</name>
<dbReference type="Proteomes" id="UP000315901">
    <property type="component" value="Unassembled WGS sequence"/>
</dbReference>